<dbReference type="PANTHER" id="PTHR13064">
    <property type="entry name" value="TRANSMEMBRANE PROTEIN 9 FAMILY MEMBER"/>
    <property type="match status" value="1"/>
</dbReference>
<dbReference type="GO" id="GO:0005765">
    <property type="term" value="C:lysosomal membrane"/>
    <property type="evidence" value="ECO:0007669"/>
    <property type="project" value="InterPro"/>
</dbReference>
<keyword evidence="7" id="KW-0732">Signal</keyword>
<protein>
    <recommendedName>
        <fullName evidence="9">Transmembrane protein 9</fullName>
    </recommendedName>
</protein>
<accession>A0A6F9DVC2</accession>
<keyword evidence="3 6" id="KW-0812">Transmembrane</keyword>
<reference evidence="8" key="1">
    <citation type="submission" date="2020-04" db="EMBL/GenBank/DDBJ databases">
        <authorList>
            <person name="Neveu A P."/>
        </authorList>
    </citation>
    <scope>NUCLEOTIDE SEQUENCE</scope>
    <source>
        <tissue evidence="8">Whole embryo</tissue>
    </source>
</reference>
<evidence type="ECO:0008006" key="9">
    <source>
        <dbReference type="Google" id="ProtNLM"/>
    </source>
</evidence>
<evidence type="ECO:0000256" key="3">
    <source>
        <dbReference type="ARBA" id="ARBA00022692"/>
    </source>
</evidence>
<keyword evidence="4 6" id="KW-1133">Transmembrane helix</keyword>
<sequence length="196" mass="22504">MDIKIVYLSVLTLFAVILSTQAVQYEDLRCKCTCSSYHNVSARFKQVYKNNTLHDDCNCLSVVVPRLIGTSIKEEDIDPYCYLCDCKYEVRSTKTMQVVVYIFLIVLGLLVLYMGFMMIIDPIINKFGGKEGQQQLLQDDATEMSSTTGRDTDRMSLDGRSAGQSVFQRVNLVQAKWKRQVKEQRSSVFERQEILH</sequence>
<evidence type="ECO:0000256" key="2">
    <source>
        <dbReference type="ARBA" id="ARBA00007264"/>
    </source>
</evidence>
<dbReference type="InterPro" id="IPR008853">
    <property type="entry name" value="TMEM9/TMEM9B"/>
</dbReference>
<dbReference type="EMBL" id="LR791259">
    <property type="protein sequence ID" value="CAB3267121.1"/>
    <property type="molecule type" value="mRNA"/>
</dbReference>
<evidence type="ECO:0000256" key="7">
    <source>
        <dbReference type="SAM" id="SignalP"/>
    </source>
</evidence>
<proteinExistence type="evidence at transcript level"/>
<comment type="subcellular location">
    <subcellularLocation>
        <location evidence="1">Membrane</location>
    </subcellularLocation>
</comment>
<evidence type="ECO:0000313" key="8">
    <source>
        <dbReference type="EMBL" id="CAB3267121.1"/>
    </source>
</evidence>
<evidence type="ECO:0000256" key="6">
    <source>
        <dbReference type="SAM" id="Phobius"/>
    </source>
</evidence>
<organism evidence="8">
    <name type="scientific">Phallusia mammillata</name>
    <dbReference type="NCBI Taxonomy" id="59560"/>
    <lineage>
        <taxon>Eukaryota</taxon>
        <taxon>Metazoa</taxon>
        <taxon>Chordata</taxon>
        <taxon>Tunicata</taxon>
        <taxon>Ascidiacea</taxon>
        <taxon>Phlebobranchia</taxon>
        <taxon>Ascidiidae</taxon>
        <taxon>Phallusia</taxon>
    </lineage>
</organism>
<dbReference type="PANTHER" id="PTHR13064:SF6">
    <property type="entry name" value="TRANSMEMBRANE PROTEIN 9"/>
    <property type="match status" value="1"/>
</dbReference>
<evidence type="ECO:0000256" key="5">
    <source>
        <dbReference type="ARBA" id="ARBA00023136"/>
    </source>
</evidence>
<gene>
    <name evidence="8" type="primary">Tmem9</name>
</gene>
<keyword evidence="5 6" id="KW-0472">Membrane</keyword>
<feature type="transmembrane region" description="Helical" evidence="6">
    <location>
        <begin position="98"/>
        <end position="120"/>
    </location>
</feature>
<dbReference type="Pfam" id="PF05434">
    <property type="entry name" value="Tmemb_9"/>
    <property type="match status" value="1"/>
</dbReference>
<evidence type="ECO:0000256" key="1">
    <source>
        <dbReference type="ARBA" id="ARBA00004370"/>
    </source>
</evidence>
<evidence type="ECO:0000256" key="4">
    <source>
        <dbReference type="ARBA" id="ARBA00022989"/>
    </source>
</evidence>
<feature type="chain" id="PRO_5026155820" description="Transmembrane protein 9" evidence="7">
    <location>
        <begin position="23"/>
        <end position="196"/>
    </location>
</feature>
<dbReference type="AlphaFoldDB" id="A0A6F9DVC2"/>
<comment type="similarity">
    <text evidence="2">Belongs to the TMEM9 family.</text>
</comment>
<name>A0A6F9DVC2_9ASCI</name>
<feature type="signal peptide" evidence="7">
    <location>
        <begin position="1"/>
        <end position="22"/>
    </location>
</feature>